<dbReference type="Proteomes" id="UP000323000">
    <property type="component" value="Chromosome 5"/>
</dbReference>
<dbReference type="AlphaFoldDB" id="A0A5C7HVD0"/>
<feature type="region of interest" description="Disordered" evidence="1">
    <location>
        <begin position="177"/>
        <end position="201"/>
    </location>
</feature>
<gene>
    <name evidence="2" type="ORF">EZV62_012111</name>
</gene>
<evidence type="ECO:0000256" key="1">
    <source>
        <dbReference type="SAM" id="MobiDB-lite"/>
    </source>
</evidence>
<dbReference type="OrthoDB" id="1741804at2759"/>
<reference evidence="3" key="1">
    <citation type="journal article" date="2019" name="Gigascience">
        <title>De novo genome assembly of the endangered Acer yangbiense, a plant species with extremely small populations endemic to Yunnan Province, China.</title>
        <authorList>
            <person name="Yang J."/>
            <person name="Wariss H.M."/>
            <person name="Tao L."/>
            <person name="Zhang R."/>
            <person name="Yun Q."/>
            <person name="Hollingsworth P."/>
            <person name="Dao Z."/>
            <person name="Luo G."/>
            <person name="Guo H."/>
            <person name="Ma Y."/>
            <person name="Sun W."/>
        </authorList>
    </citation>
    <scope>NUCLEOTIDE SEQUENCE [LARGE SCALE GENOMIC DNA]</scope>
    <source>
        <strain evidence="3">cv. Malutang</strain>
    </source>
</reference>
<organism evidence="2 3">
    <name type="scientific">Acer yangbiense</name>
    <dbReference type="NCBI Taxonomy" id="1000413"/>
    <lineage>
        <taxon>Eukaryota</taxon>
        <taxon>Viridiplantae</taxon>
        <taxon>Streptophyta</taxon>
        <taxon>Embryophyta</taxon>
        <taxon>Tracheophyta</taxon>
        <taxon>Spermatophyta</taxon>
        <taxon>Magnoliopsida</taxon>
        <taxon>eudicotyledons</taxon>
        <taxon>Gunneridae</taxon>
        <taxon>Pentapetalae</taxon>
        <taxon>rosids</taxon>
        <taxon>malvids</taxon>
        <taxon>Sapindales</taxon>
        <taxon>Sapindaceae</taxon>
        <taxon>Hippocastanoideae</taxon>
        <taxon>Acereae</taxon>
        <taxon>Acer</taxon>
    </lineage>
</organism>
<evidence type="ECO:0000313" key="2">
    <source>
        <dbReference type="EMBL" id="TXG60748.1"/>
    </source>
</evidence>
<dbReference type="EMBL" id="VAHF01000005">
    <property type="protein sequence ID" value="TXG60748.1"/>
    <property type="molecule type" value="Genomic_DNA"/>
</dbReference>
<accession>A0A5C7HVD0</accession>
<evidence type="ECO:0000313" key="3">
    <source>
        <dbReference type="Proteomes" id="UP000323000"/>
    </source>
</evidence>
<comment type="caution">
    <text evidence="2">The sequence shown here is derived from an EMBL/GenBank/DDBJ whole genome shotgun (WGS) entry which is preliminary data.</text>
</comment>
<sequence length="201" mass="22906">MTEMMSRRLTMMELGEGSGKEILGASPTNTNHEPRKFVSPKSASKVYSQTTLKPPKLSFPKFDGEDPGAWIRKFLGMQWLGEIGHLLLDAKKLSMKFKWQNKLVNLQGIKEEGRLTVLEGKRMVDQLWKAQQRAEPVVHLYSLKVGKETEEVETEKIHEELVPILETYTDIFAEPTTLPPNRSKDHHIPFIPISKPINGTE</sequence>
<name>A0A5C7HVD0_9ROSI</name>
<feature type="region of interest" description="Disordered" evidence="1">
    <location>
        <begin position="19"/>
        <end position="40"/>
    </location>
</feature>
<proteinExistence type="predicted"/>
<keyword evidence="3" id="KW-1185">Reference proteome</keyword>
<protein>
    <submittedName>
        <fullName evidence="2">Uncharacterized protein</fullName>
    </submittedName>
</protein>